<comment type="caution">
    <text evidence="2">The sequence shown here is derived from an EMBL/GenBank/DDBJ whole genome shotgun (WGS) entry which is preliminary data.</text>
</comment>
<feature type="region of interest" description="Disordered" evidence="1">
    <location>
        <begin position="1"/>
        <end position="49"/>
    </location>
</feature>
<evidence type="ECO:0000313" key="2">
    <source>
        <dbReference type="EMBL" id="KAK1134797.1"/>
    </source>
</evidence>
<proteinExistence type="predicted"/>
<evidence type="ECO:0000256" key="1">
    <source>
        <dbReference type="SAM" id="MobiDB-lite"/>
    </source>
</evidence>
<feature type="compositionally biased region" description="Acidic residues" evidence="1">
    <location>
        <begin position="23"/>
        <end position="47"/>
    </location>
</feature>
<accession>A0AA40GBM8</accession>
<reference evidence="2" key="1">
    <citation type="submission" date="2021-10" db="EMBL/GenBank/DDBJ databases">
        <title>Melipona bicolor Genome sequencing and assembly.</title>
        <authorList>
            <person name="Araujo N.S."/>
            <person name="Arias M.C."/>
        </authorList>
    </citation>
    <scope>NUCLEOTIDE SEQUENCE</scope>
    <source>
        <strain evidence="2">USP_2M_L1-L4_2017</strain>
        <tissue evidence="2">Whole body</tissue>
    </source>
</reference>
<evidence type="ECO:0000313" key="3">
    <source>
        <dbReference type="Proteomes" id="UP001177670"/>
    </source>
</evidence>
<organism evidence="2 3">
    <name type="scientific">Melipona bicolor</name>
    <dbReference type="NCBI Taxonomy" id="60889"/>
    <lineage>
        <taxon>Eukaryota</taxon>
        <taxon>Metazoa</taxon>
        <taxon>Ecdysozoa</taxon>
        <taxon>Arthropoda</taxon>
        <taxon>Hexapoda</taxon>
        <taxon>Insecta</taxon>
        <taxon>Pterygota</taxon>
        <taxon>Neoptera</taxon>
        <taxon>Endopterygota</taxon>
        <taxon>Hymenoptera</taxon>
        <taxon>Apocrita</taxon>
        <taxon>Aculeata</taxon>
        <taxon>Apoidea</taxon>
        <taxon>Anthophila</taxon>
        <taxon>Apidae</taxon>
        <taxon>Melipona</taxon>
    </lineage>
</organism>
<dbReference type="AlphaFoldDB" id="A0AA40GBM8"/>
<gene>
    <name evidence="2" type="ORF">K0M31_007568</name>
</gene>
<dbReference type="Proteomes" id="UP001177670">
    <property type="component" value="Unassembled WGS sequence"/>
</dbReference>
<protein>
    <submittedName>
        <fullName evidence="2">Uncharacterized protein</fullName>
    </submittedName>
</protein>
<dbReference type="EMBL" id="JAHYIQ010000002">
    <property type="protein sequence ID" value="KAK1134797.1"/>
    <property type="molecule type" value="Genomic_DNA"/>
</dbReference>
<name>A0AA40GBM8_9HYME</name>
<keyword evidence="3" id="KW-1185">Reference proteome</keyword>
<sequence>MTMISIVTGASAGPLTFSRERDNDDDEDDDDEDDEDDDDSDDDDDDGAVYCHNILNRSRESPLPD</sequence>